<sequence>MRLPYVALVAAVALLAVANAVSLTSDAKRNRPEFSPTTRSFAVEQQHVRTQRFLRTYTTERAVSNEERGINFKAAFGVDKIKTVWTDHKLASYLKKGKDGDNVFLKLKLNKAGESILENPKFLAWEKYVTDYNAKPGNKEISMISTLAKHYDDDVLAKILDTASKSPVAHTKRIGSSLQEQQVKFWRDENLYPTDVFARLRLNGKDKLDDILTNPSFFALNRYLVDYNVRKGHSLTMVEVLRRGYGDEAVAKMLQQTATNSKDVKTQEMAVRLQVELFKSWKKIGFNSDTVFTRLGLDHKGVTFENPNFAVWEKYVRNWSGEKTTPFDSLLKKYGENTLATMLVAPREKFGENEVITLLQSQLIQKWLGMIKDPNDVDKMLVLKTMLRRYAVLVLAAVFFAGSDAATGTKMPVLASSNPASVRSISTDKNHVVPNRFLLSESIAREDDEERGFGLKSIPGLQKLTSQFKTKITPGTLLNWANKEMSPDYVFLKLKLDKDGKQLFDNPDINVWAAYANAVVKSIPEEAMLTTLKARYSDDVLAKMFDAGKKVTQSNSVATKLQTQQMENWMAAKNKPNDVFKILLLDKVGNTILDNPMLSIWTNYMRFFNAKPENSGQKGPKYGYRCETIGSGSDSALAEEWENASPRFQTWSKFISYYNKENPGDATTVMEKLTYHIGDEEIMRILEAARKVPSTEKAATKLQTEQFKTWLNADKIPGDVFKLLQLNKAGDDLLANPQFKYWGKYVEDLNLKPVNNGRQVSIIDALRDNFADDVLVKMILAGMKVPATKNMAQRMEIELFKGWIVNGKTPDVIFMYLNLHKAEESVFQSPLWSMYTNFLEEYNKLIPTRQTTMISAFARNYDKEALAKLLVAAKKVPSTEKLATKLQTDQIQRWLDNKDSPNGIFKALRLDDVAEDVLTSPLFNTWTTYLDAFNAKFPSEKVSMIDTFRASFDNKSLAKMLITAQEIPTMEKLATKLQADQLQRWLANKDSPEDIFRALVLDDAVDDVLSNPLLNTWASYLEDFNAKFPRSKVSMVDTFREFFGDKTLVKMLIAAKKVASTKKIASDLETSLINKWIHAKKIPAVVSKLLGADDGSVKLLRTYTAKYMKTYGS</sequence>
<name>A0A8T1U2F4_9STRA</name>
<evidence type="ECO:0000259" key="8">
    <source>
        <dbReference type="Pfam" id="PF22748"/>
    </source>
</evidence>
<evidence type="ECO:0000256" key="3">
    <source>
        <dbReference type="ARBA" id="ARBA00010400"/>
    </source>
</evidence>
<dbReference type="AlphaFoldDB" id="A0A8T1U2F4"/>
<evidence type="ECO:0000313" key="10">
    <source>
        <dbReference type="Proteomes" id="UP000688947"/>
    </source>
</evidence>
<dbReference type="InterPro" id="IPR054463">
    <property type="entry name" value="PexRD54_WY"/>
</dbReference>
<protein>
    <recommendedName>
        <fullName evidence="8">RxLR effector PexRD54 WY domain-containing protein</fullName>
    </recommendedName>
</protein>
<keyword evidence="4" id="KW-0964">Secreted</keyword>
<evidence type="ECO:0000256" key="4">
    <source>
        <dbReference type="ARBA" id="ARBA00022525"/>
    </source>
</evidence>
<dbReference type="Proteomes" id="UP000688947">
    <property type="component" value="Unassembled WGS sequence"/>
</dbReference>
<evidence type="ECO:0000256" key="7">
    <source>
        <dbReference type="SAM" id="SignalP"/>
    </source>
</evidence>
<dbReference type="VEuPathDB" id="FungiDB:PC110_g18769"/>
<organism evidence="9 10">
    <name type="scientific">Phytophthora cactorum</name>
    <dbReference type="NCBI Taxonomy" id="29920"/>
    <lineage>
        <taxon>Eukaryota</taxon>
        <taxon>Sar</taxon>
        <taxon>Stramenopiles</taxon>
        <taxon>Oomycota</taxon>
        <taxon>Peronosporomycetes</taxon>
        <taxon>Peronosporales</taxon>
        <taxon>Peronosporaceae</taxon>
        <taxon>Phytophthora</taxon>
    </lineage>
</organism>
<feature type="domain" description="RxLR effector PexRD54 WY" evidence="8">
    <location>
        <begin position="565"/>
        <end position="604"/>
    </location>
</feature>
<feature type="chain" id="PRO_5035792305" description="RxLR effector PexRD54 WY domain-containing protein" evidence="7">
    <location>
        <begin position="21"/>
        <end position="1113"/>
    </location>
</feature>
<comment type="caution">
    <text evidence="9">The sequence shown here is derived from an EMBL/GenBank/DDBJ whole genome shotgun (WGS) entry which is preliminary data.</text>
</comment>
<gene>
    <name evidence="9" type="ORF">JG687_00012989</name>
</gene>
<feature type="signal peptide" evidence="7">
    <location>
        <begin position="1"/>
        <end position="20"/>
    </location>
</feature>
<evidence type="ECO:0000256" key="6">
    <source>
        <dbReference type="ARBA" id="ARBA00023026"/>
    </source>
</evidence>
<dbReference type="Pfam" id="PF16810">
    <property type="entry name" value="RXLR"/>
    <property type="match status" value="2"/>
</dbReference>
<dbReference type="InterPro" id="IPR031825">
    <property type="entry name" value="RXLR"/>
</dbReference>
<comment type="similarity">
    <text evidence="3">Belongs to the RxLR effector family.</text>
</comment>
<reference evidence="9" key="1">
    <citation type="submission" date="2021-01" db="EMBL/GenBank/DDBJ databases">
        <title>Phytophthora aleatoria, a newly-described species from Pinus radiata is distinct from Phytophthora cactorum isolates based on comparative genomics.</title>
        <authorList>
            <person name="Mcdougal R."/>
            <person name="Panda P."/>
            <person name="Williams N."/>
            <person name="Studholme D.J."/>
        </authorList>
    </citation>
    <scope>NUCLEOTIDE SEQUENCE</scope>
    <source>
        <strain evidence="9">NZFS 3830</strain>
    </source>
</reference>
<dbReference type="GO" id="GO:0005576">
    <property type="term" value="C:extracellular region"/>
    <property type="evidence" value="ECO:0007669"/>
    <property type="project" value="UniProtKB-SubCell"/>
</dbReference>
<dbReference type="Pfam" id="PF22748">
    <property type="entry name" value="PexRD54_WY"/>
    <property type="match status" value="3"/>
</dbReference>
<evidence type="ECO:0000313" key="9">
    <source>
        <dbReference type="EMBL" id="KAG6952469.1"/>
    </source>
</evidence>
<dbReference type="GO" id="GO:0043657">
    <property type="term" value="C:host cell"/>
    <property type="evidence" value="ECO:0007669"/>
    <property type="project" value="UniProtKB-SubCell"/>
</dbReference>
<accession>A0A8T1U2F4</accession>
<comment type="subcellular location">
    <subcellularLocation>
        <location evidence="1">Host cell</location>
    </subcellularLocation>
    <subcellularLocation>
        <location evidence="2">Secreted</location>
    </subcellularLocation>
</comment>
<keyword evidence="6" id="KW-0843">Virulence</keyword>
<evidence type="ECO:0000256" key="5">
    <source>
        <dbReference type="ARBA" id="ARBA00022729"/>
    </source>
</evidence>
<dbReference type="EMBL" id="JAENGZ010000917">
    <property type="protein sequence ID" value="KAG6952469.1"/>
    <property type="molecule type" value="Genomic_DNA"/>
</dbReference>
<proteinExistence type="inferred from homology"/>
<feature type="domain" description="RxLR effector PexRD54 WY" evidence="8">
    <location>
        <begin position="705"/>
        <end position="746"/>
    </location>
</feature>
<keyword evidence="5 7" id="KW-0732">Signal</keyword>
<feature type="domain" description="RxLR effector PexRD54 WY" evidence="8">
    <location>
        <begin position="890"/>
        <end position="929"/>
    </location>
</feature>
<dbReference type="OrthoDB" id="122386at2759"/>
<evidence type="ECO:0000256" key="2">
    <source>
        <dbReference type="ARBA" id="ARBA00004613"/>
    </source>
</evidence>
<evidence type="ECO:0000256" key="1">
    <source>
        <dbReference type="ARBA" id="ARBA00004340"/>
    </source>
</evidence>
<dbReference type="VEuPathDB" id="FungiDB:PC110_g18775"/>